<dbReference type="EMBL" id="BPVZ01000058">
    <property type="protein sequence ID" value="GKV21684.1"/>
    <property type="molecule type" value="Genomic_DNA"/>
</dbReference>
<evidence type="ECO:0000313" key="1">
    <source>
        <dbReference type="EMBL" id="GKV21684.1"/>
    </source>
</evidence>
<dbReference type="AlphaFoldDB" id="A0AAV5K3Z2"/>
<comment type="caution">
    <text evidence="1">The sequence shown here is derived from an EMBL/GenBank/DDBJ whole genome shotgun (WGS) entry which is preliminary data.</text>
</comment>
<keyword evidence="2" id="KW-1185">Reference proteome</keyword>
<proteinExistence type="predicted"/>
<gene>
    <name evidence="1" type="ORF">SLEP1_g31641</name>
</gene>
<accession>A0AAV5K3Z2</accession>
<dbReference type="Proteomes" id="UP001054252">
    <property type="component" value="Unassembled WGS sequence"/>
</dbReference>
<evidence type="ECO:0000313" key="2">
    <source>
        <dbReference type="Proteomes" id="UP001054252"/>
    </source>
</evidence>
<protein>
    <submittedName>
        <fullName evidence="1">Uncharacterized protein</fullName>
    </submittedName>
</protein>
<reference evidence="1 2" key="1">
    <citation type="journal article" date="2021" name="Commun. Biol.">
        <title>The genome of Shorea leprosula (Dipterocarpaceae) highlights the ecological relevance of drought in aseasonal tropical rainforests.</title>
        <authorList>
            <person name="Ng K.K.S."/>
            <person name="Kobayashi M.J."/>
            <person name="Fawcett J.A."/>
            <person name="Hatakeyama M."/>
            <person name="Paape T."/>
            <person name="Ng C.H."/>
            <person name="Ang C.C."/>
            <person name="Tnah L.H."/>
            <person name="Lee C.T."/>
            <person name="Nishiyama T."/>
            <person name="Sese J."/>
            <person name="O'Brien M.J."/>
            <person name="Copetti D."/>
            <person name="Mohd Noor M.I."/>
            <person name="Ong R.C."/>
            <person name="Putra M."/>
            <person name="Sireger I.Z."/>
            <person name="Indrioko S."/>
            <person name="Kosugi Y."/>
            <person name="Izuno A."/>
            <person name="Isagi Y."/>
            <person name="Lee S.L."/>
            <person name="Shimizu K.K."/>
        </authorList>
    </citation>
    <scope>NUCLEOTIDE SEQUENCE [LARGE SCALE GENOMIC DNA]</scope>
    <source>
        <strain evidence="1">214</strain>
    </source>
</reference>
<sequence>MDPIVYTAVVAASGTESEVFWDGIFWRASATTENINYGKNMERGKMRVGKRQIGREFTIRG</sequence>
<organism evidence="1 2">
    <name type="scientific">Rubroshorea leprosula</name>
    <dbReference type="NCBI Taxonomy" id="152421"/>
    <lineage>
        <taxon>Eukaryota</taxon>
        <taxon>Viridiplantae</taxon>
        <taxon>Streptophyta</taxon>
        <taxon>Embryophyta</taxon>
        <taxon>Tracheophyta</taxon>
        <taxon>Spermatophyta</taxon>
        <taxon>Magnoliopsida</taxon>
        <taxon>eudicotyledons</taxon>
        <taxon>Gunneridae</taxon>
        <taxon>Pentapetalae</taxon>
        <taxon>rosids</taxon>
        <taxon>malvids</taxon>
        <taxon>Malvales</taxon>
        <taxon>Dipterocarpaceae</taxon>
        <taxon>Rubroshorea</taxon>
    </lineage>
</organism>
<name>A0AAV5K3Z2_9ROSI</name>